<name>A0ACB7YLF7_9ERIC</name>
<dbReference type="Proteomes" id="UP000828048">
    <property type="component" value="Chromosome 11"/>
</dbReference>
<reference evidence="1 2" key="1">
    <citation type="journal article" date="2021" name="Hortic Res">
        <title>High-quality reference genome and annotation aids understanding of berry development for evergreen blueberry (Vaccinium darrowii).</title>
        <authorList>
            <person name="Yu J."/>
            <person name="Hulse-Kemp A.M."/>
            <person name="Babiker E."/>
            <person name="Staton M."/>
        </authorList>
    </citation>
    <scope>NUCLEOTIDE SEQUENCE [LARGE SCALE GENOMIC DNA]</scope>
    <source>
        <strain evidence="2">cv. NJ 8807/NJ 8810</strain>
        <tissue evidence="1">Young leaf</tissue>
    </source>
</reference>
<dbReference type="EMBL" id="CM037161">
    <property type="protein sequence ID" value="KAH7854206.1"/>
    <property type="molecule type" value="Genomic_DNA"/>
</dbReference>
<gene>
    <name evidence="1" type="ORF">Vadar_011360</name>
</gene>
<evidence type="ECO:0000313" key="2">
    <source>
        <dbReference type="Proteomes" id="UP000828048"/>
    </source>
</evidence>
<keyword evidence="2" id="KW-1185">Reference proteome</keyword>
<comment type="caution">
    <text evidence="1">The sequence shown here is derived from an EMBL/GenBank/DDBJ whole genome shotgun (WGS) entry which is preliminary data.</text>
</comment>
<sequence>MASSFSSSPTSSSSQATEYQIHPGPAHGAIKPALCLPPGWVNGQQIIEGLLSGFMLVLGGMDRNREMCIKIPPYLQ</sequence>
<organism evidence="1 2">
    <name type="scientific">Vaccinium darrowii</name>
    <dbReference type="NCBI Taxonomy" id="229202"/>
    <lineage>
        <taxon>Eukaryota</taxon>
        <taxon>Viridiplantae</taxon>
        <taxon>Streptophyta</taxon>
        <taxon>Embryophyta</taxon>
        <taxon>Tracheophyta</taxon>
        <taxon>Spermatophyta</taxon>
        <taxon>Magnoliopsida</taxon>
        <taxon>eudicotyledons</taxon>
        <taxon>Gunneridae</taxon>
        <taxon>Pentapetalae</taxon>
        <taxon>asterids</taxon>
        <taxon>Ericales</taxon>
        <taxon>Ericaceae</taxon>
        <taxon>Vaccinioideae</taxon>
        <taxon>Vaccinieae</taxon>
        <taxon>Vaccinium</taxon>
    </lineage>
</organism>
<protein>
    <submittedName>
        <fullName evidence="1">Uncharacterized protein</fullName>
    </submittedName>
</protein>
<evidence type="ECO:0000313" key="1">
    <source>
        <dbReference type="EMBL" id="KAH7854206.1"/>
    </source>
</evidence>
<accession>A0ACB7YLF7</accession>
<proteinExistence type="predicted"/>